<evidence type="ECO:0000256" key="8">
    <source>
        <dbReference type="PIRSR" id="PIRSR000102-1"/>
    </source>
</evidence>
<dbReference type="InterPro" id="IPR001236">
    <property type="entry name" value="Lactate/malate_DH_N"/>
</dbReference>
<feature type="binding site" evidence="10">
    <location>
        <begin position="111"/>
        <end position="113"/>
    </location>
    <ligand>
        <name>NAD(+)</name>
        <dbReference type="ChEBI" id="CHEBI:57540"/>
    </ligand>
</feature>
<comment type="function">
    <text evidence="1">Catalyzes the reversible oxidation of malate to oxaloacetate.</text>
</comment>
<dbReference type="KEGG" id="manq:L1994_06665"/>
<dbReference type="PANTHER" id="PTHR43128">
    <property type="entry name" value="L-2-HYDROXYCARBOXYLATE DEHYDROGENASE (NAD(P)(+))"/>
    <property type="match status" value="1"/>
</dbReference>
<feature type="binding site" evidence="9">
    <location>
        <position position="144"/>
    </location>
    <ligand>
        <name>substrate</name>
    </ligand>
</feature>
<feature type="binding site" evidence="9">
    <location>
        <position position="83"/>
    </location>
    <ligand>
        <name>substrate</name>
    </ligand>
</feature>
<evidence type="ECO:0000256" key="10">
    <source>
        <dbReference type="PIRSR" id="PIRSR000102-3"/>
    </source>
</evidence>
<evidence type="ECO:0000256" key="1">
    <source>
        <dbReference type="ARBA" id="ARBA00003966"/>
    </source>
</evidence>
<feature type="binding site" evidence="9">
    <location>
        <position position="113"/>
    </location>
    <ligand>
        <name>substrate</name>
    </ligand>
</feature>
<dbReference type="InterPro" id="IPR015955">
    <property type="entry name" value="Lactate_DH/Glyco_Ohase_4_C"/>
</dbReference>
<feature type="binding site" evidence="10">
    <location>
        <begin position="8"/>
        <end position="13"/>
    </location>
    <ligand>
        <name>NAD(+)</name>
        <dbReference type="ChEBI" id="CHEBI:57540"/>
    </ligand>
</feature>
<proteinExistence type="inferred from homology"/>
<dbReference type="RefSeq" id="WP_278098682.1">
    <property type="nucleotide sequence ID" value="NZ_CP091092.1"/>
</dbReference>
<dbReference type="Pfam" id="PF00056">
    <property type="entry name" value="Ldh_1_N"/>
    <property type="match status" value="1"/>
</dbReference>
<evidence type="ECO:0000256" key="2">
    <source>
        <dbReference type="ARBA" id="ARBA00008104"/>
    </source>
</evidence>
<feature type="binding site" evidence="9">
    <location>
        <position position="76"/>
    </location>
    <ligand>
        <name>substrate</name>
    </ligand>
</feature>
<reference evidence="14" key="1">
    <citation type="submission" date="2022-01" db="EMBL/GenBank/DDBJ databases">
        <title>Complete genome of Methanomicrobium antiquum DSM 21220.</title>
        <authorList>
            <person name="Chen S.-C."/>
            <person name="You Y.-T."/>
            <person name="Zhou Y.-Z."/>
            <person name="Lai M.-C."/>
        </authorList>
    </citation>
    <scope>NUCLEOTIDE SEQUENCE</scope>
    <source>
        <strain evidence="14">DSM 21220</strain>
    </source>
</reference>
<dbReference type="EC" id="1.1.1.37" evidence="3"/>
<evidence type="ECO:0000259" key="13">
    <source>
        <dbReference type="Pfam" id="PF02866"/>
    </source>
</evidence>
<dbReference type="AlphaFoldDB" id="A0AAF0FSP6"/>
<evidence type="ECO:0000313" key="15">
    <source>
        <dbReference type="Proteomes" id="UP001218895"/>
    </source>
</evidence>
<evidence type="ECO:0000256" key="9">
    <source>
        <dbReference type="PIRSR" id="PIRSR000102-2"/>
    </source>
</evidence>
<dbReference type="Pfam" id="PF02866">
    <property type="entry name" value="Ldh_1_C"/>
    <property type="match status" value="1"/>
</dbReference>
<accession>A0AAF0FSP6</accession>
<comment type="similarity">
    <text evidence="2 11">Belongs to the LDH/MDH superfamily.</text>
</comment>
<dbReference type="InterPro" id="IPR001557">
    <property type="entry name" value="L-lactate/malate_DH"/>
</dbReference>
<dbReference type="Gene3D" id="3.90.110.10">
    <property type="entry name" value="Lactate dehydrogenase/glycoside hydrolase, family 4, C-terminal"/>
    <property type="match status" value="1"/>
</dbReference>
<evidence type="ECO:0000256" key="6">
    <source>
        <dbReference type="ARBA" id="ARBA00023027"/>
    </source>
</evidence>
<evidence type="ECO:0000256" key="4">
    <source>
        <dbReference type="ARBA" id="ARBA00022532"/>
    </source>
</evidence>
<dbReference type="GeneID" id="79950065"/>
<protein>
    <recommendedName>
        <fullName evidence="3">malate dehydrogenase</fullName>
        <ecNumber evidence="3">1.1.1.37</ecNumber>
    </recommendedName>
</protein>
<dbReference type="GO" id="GO:0004459">
    <property type="term" value="F:L-lactate dehydrogenase (NAD+) activity"/>
    <property type="evidence" value="ECO:0007669"/>
    <property type="project" value="TreeGrafter"/>
</dbReference>
<dbReference type="SUPFAM" id="SSF51735">
    <property type="entry name" value="NAD(P)-binding Rossmann-fold domains"/>
    <property type="match status" value="1"/>
</dbReference>
<organism evidence="14 15">
    <name type="scientific">Methanomicrobium antiquum</name>
    <dbReference type="NCBI Taxonomy" id="487686"/>
    <lineage>
        <taxon>Archaea</taxon>
        <taxon>Methanobacteriati</taxon>
        <taxon>Methanobacteriota</taxon>
        <taxon>Stenosarchaea group</taxon>
        <taxon>Methanomicrobia</taxon>
        <taxon>Methanomicrobiales</taxon>
        <taxon>Methanomicrobiaceae</taxon>
        <taxon>Methanomicrobium</taxon>
    </lineage>
</organism>
<keyword evidence="4" id="KW-0816">Tricarboxylic acid cycle</keyword>
<dbReference type="PRINTS" id="PR00086">
    <property type="entry name" value="LLDHDRGNASE"/>
</dbReference>
<dbReference type="PANTHER" id="PTHR43128:SF16">
    <property type="entry name" value="L-LACTATE DEHYDROGENASE"/>
    <property type="match status" value="1"/>
</dbReference>
<evidence type="ECO:0000259" key="12">
    <source>
        <dbReference type="Pfam" id="PF00056"/>
    </source>
</evidence>
<evidence type="ECO:0000313" key="14">
    <source>
        <dbReference type="EMBL" id="WFN35843.1"/>
    </source>
</evidence>
<dbReference type="GO" id="GO:0006099">
    <property type="term" value="P:tricarboxylic acid cycle"/>
    <property type="evidence" value="ECO:0007669"/>
    <property type="project" value="UniProtKB-KW"/>
</dbReference>
<feature type="binding site" evidence="10">
    <location>
        <position position="33"/>
    </location>
    <ligand>
        <name>NAD(+)</name>
        <dbReference type="ChEBI" id="CHEBI:57540"/>
    </ligand>
</feature>
<evidence type="ECO:0000256" key="5">
    <source>
        <dbReference type="ARBA" id="ARBA00023002"/>
    </source>
</evidence>
<dbReference type="GO" id="GO:0030060">
    <property type="term" value="F:L-malate dehydrogenase (NAD+) activity"/>
    <property type="evidence" value="ECO:0007669"/>
    <property type="project" value="UniProtKB-EC"/>
</dbReference>
<comment type="catalytic activity">
    <reaction evidence="7">
        <text>(S)-malate + NAD(+) = oxaloacetate + NADH + H(+)</text>
        <dbReference type="Rhea" id="RHEA:21432"/>
        <dbReference type="ChEBI" id="CHEBI:15378"/>
        <dbReference type="ChEBI" id="CHEBI:15589"/>
        <dbReference type="ChEBI" id="CHEBI:16452"/>
        <dbReference type="ChEBI" id="CHEBI:57540"/>
        <dbReference type="ChEBI" id="CHEBI:57945"/>
        <dbReference type="EC" id="1.1.1.37"/>
    </reaction>
</comment>
<dbReference type="SUPFAM" id="SSF56327">
    <property type="entry name" value="LDH C-terminal domain-like"/>
    <property type="match status" value="1"/>
</dbReference>
<keyword evidence="5 11" id="KW-0560">Oxidoreductase</keyword>
<dbReference type="Proteomes" id="UP001218895">
    <property type="component" value="Chromosome"/>
</dbReference>
<evidence type="ECO:0000256" key="11">
    <source>
        <dbReference type="RuleBase" id="RU003369"/>
    </source>
</evidence>
<evidence type="ECO:0000256" key="7">
    <source>
        <dbReference type="ARBA" id="ARBA00048313"/>
    </source>
</evidence>
<dbReference type="PIRSF" id="PIRSF000102">
    <property type="entry name" value="Lac_mal_DH"/>
    <property type="match status" value="1"/>
</dbReference>
<feature type="active site" description="Proton acceptor" evidence="8">
    <location>
        <position position="165"/>
    </location>
</feature>
<keyword evidence="6 10" id="KW-0520">NAD</keyword>
<name>A0AAF0FSP6_9EURY</name>
<keyword evidence="15" id="KW-1185">Reference proteome</keyword>
<feature type="domain" description="Lactate/malate dehydrogenase C-terminal" evidence="13">
    <location>
        <begin position="159"/>
        <end position="284"/>
    </location>
</feature>
<dbReference type="GO" id="GO:0006089">
    <property type="term" value="P:lactate metabolic process"/>
    <property type="evidence" value="ECO:0007669"/>
    <property type="project" value="TreeGrafter"/>
</dbReference>
<feature type="domain" description="Lactate/malate dehydrogenase N-terminal" evidence="12">
    <location>
        <begin position="4"/>
        <end position="135"/>
    </location>
</feature>
<evidence type="ECO:0000256" key="3">
    <source>
        <dbReference type="ARBA" id="ARBA00012995"/>
    </source>
</evidence>
<dbReference type="InterPro" id="IPR036291">
    <property type="entry name" value="NAD(P)-bd_dom_sf"/>
</dbReference>
<dbReference type="InterPro" id="IPR022383">
    <property type="entry name" value="Lactate/malate_DH_C"/>
</dbReference>
<dbReference type="Gene3D" id="3.40.50.720">
    <property type="entry name" value="NAD(P)-binding Rossmann-like Domain"/>
    <property type="match status" value="1"/>
</dbReference>
<feature type="binding site" evidence="10">
    <location>
        <position position="90"/>
    </location>
    <ligand>
        <name>NAD(+)</name>
        <dbReference type="ChEBI" id="CHEBI:57540"/>
    </ligand>
</feature>
<sequence length="293" mass="31929">MTHLSIIGAGKIGGEVAYLSAVLGIADKITITDCNSSLLHAQKLDIIHTGLDLDITTDLSDLKNSDIIVFTAGLPRNPTVKTRADLLNSNIPVADEFCSNINGFKGIVINVTNPVDALNYYICKKAGLNRRRCIGFGGLVDLARFENFLNIRGFDSKGSFVMGEHGEHQVPVFSDLLEKTDSEIREEILSDMKNASMPVIKGKGGTVFGPAFNIIRLVSAIKEDKKEILPCSCILEGEYGLFNLSIGVPARIGKEGVEEIIEKQLDDWELDKLKEASVHLKNLCRRAEDAGGK</sequence>
<dbReference type="EMBL" id="CP091092">
    <property type="protein sequence ID" value="WFN35843.1"/>
    <property type="molecule type" value="Genomic_DNA"/>
</dbReference>
<gene>
    <name evidence="14" type="ORF">L1994_06665</name>
</gene>